<dbReference type="Pfam" id="PF00702">
    <property type="entry name" value="Hydrolase"/>
    <property type="match status" value="1"/>
</dbReference>
<organism evidence="1 2">
    <name type="scientific">Solimonas fluminis</name>
    <dbReference type="NCBI Taxonomy" id="2086571"/>
    <lineage>
        <taxon>Bacteria</taxon>
        <taxon>Pseudomonadati</taxon>
        <taxon>Pseudomonadota</taxon>
        <taxon>Gammaproteobacteria</taxon>
        <taxon>Nevskiales</taxon>
        <taxon>Nevskiaceae</taxon>
        <taxon>Solimonas</taxon>
    </lineage>
</organism>
<dbReference type="AlphaFoldDB" id="A0A2S5TG09"/>
<comment type="caution">
    <text evidence="1">The sequence shown here is derived from an EMBL/GenBank/DDBJ whole genome shotgun (WGS) entry which is preliminary data.</text>
</comment>
<dbReference type="PANTHER" id="PTHR43434:SF3">
    <property type="entry name" value="GMP_IMP NUCLEOTIDASE YRFG"/>
    <property type="match status" value="1"/>
</dbReference>
<dbReference type="NCBIfam" id="TIGR01509">
    <property type="entry name" value="HAD-SF-IA-v3"/>
    <property type="match status" value="1"/>
</dbReference>
<proteinExistence type="predicted"/>
<dbReference type="InterPro" id="IPR023214">
    <property type="entry name" value="HAD_sf"/>
</dbReference>
<dbReference type="SFLD" id="SFLDG01129">
    <property type="entry name" value="C1.5:_HAD__Beta-PGM__Phosphata"/>
    <property type="match status" value="1"/>
</dbReference>
<dbReference type="EMBL" id="PSNW01000005">
    <property type="protein sequence ID" value="PPE73915.1"/>
    <property type="molecule type" value="Genomic_DNA"/>
</dbReference>
<dbReference type="GO" id="GO:0006281">
    <property type="term" value="P:DNA repair"/>
    <property type="evidence" value="ECO:0007669"/>
    <property type="project" value="TreeGrafter"/>
</dbReference>
<reference evidence="1 2" key="1">
    <citation type="submission" date="2018-02" db="EMBL/GenBank/DDBJ databases">
        <title>Genome sequencing of Solimonas sp. HR-BB.</title>
        <authorList>
            <person name="Lee Y."/>
            <person name="Jeon C.O."/>
        </authorList>
    </citation>
    <scope>NUCLEOTIDE SEQUENCE [LARGE SCALE GENOMIC DNA]</scope>
    <source>
        <strain evidence="1 2">HR-BB</strain>
    </source>
</reference>
<dbReference type="InterPro" id="IPR036412">
    <property type="entry name" value="HAD-like_sf"/>
</dbReference>
<dbReference type="CDD" id="cd01427">
    <property type="entry name" value="HAD_like"/>
    <property type="match status" value="1"/>
</dbReference>
<evidence type="ECO:0000313" key="2">
    <source>
        <dbReference type="Proteomes" id="UP000238220"/>
    </source>
</evidence>
<dbReference type="SUPFAM" id="SSF56784">
    <property type="entry name" value="HAD-like"/>
    <property type="match status" value="1"/>
</dbReference>
<evidence type="ECO:0000313" key="1">
    <source>
        <dbReference type="EMBL" id="PPE73915.1"/>
    </source>
</evidence>
<dbReference type="NCBIfam" id="NF011564">
    <property type="entry name" value="PRK14988.1"/>
    <property type="match status" value="1"/>
</dbReference>
<dbReference type="PANTHER" id="PTHR43434">
    <property type="entry name" value="PHOSPHOGLYCOLATE PHOSPHATASE"/>
    <property type="match status" value="1"/>
</dbReference>
<dbReference type="InterPro" id="IPR006439">
    <property type="entry name" value="HAD-SF_hydro_IA"/>
</dbReference>
<keyword evidence="2" id="KW-1185">Reference proteome</keyword>
<accession>A0A2S5TG09</accession>
<dbReference type="InterPro" id="IPR050155">
    <property type="entry name" value="HAD-like_hydrolase_sf"/>
</dbReference>
<dbReference type="Gene3D" id="3.40.50.1000">
    <property type="entry name" value="HAD superfamily/HAD-like"/>
    <property type="match status" value="1"/>
</dbReference>
<dbReference type="RefSeq" id="WP_104230429.1">
    <property type="nucleotide sequence ID" value="NZ_PSNW01000005.1"/>
</dbReference>
<sequence>MSENLLQVDWSRADWVILDMDGTILDLAYDNYFWRELIPERYAWARGLSLEDARAELLPRFVEVQHTLPWYCTDYWSGITGLDVAGLKREIRQHIRALDGAEDFLRHVRDSGRQLWLATNAHRDSWTLKMEQTGLGHYFHHIVSSHDYGAPKEDPLFWQRFLADKPFERERALFVDDSLPVLQAARRFGVGQVVGLRHPDSTQPCRADFDWDPAADRIEQLIPR</sequence>
<dbReference type="Proteomes" id="UP000238220">
    <property type="component" value="Unassembled WGS sequence"/>
</dbReference>
<dbReference type="GO" id="GO:0008967">
    <property type="term" value="F:phosphoglycolate phosphatase activity"/>
    <property type="evidence" value="ECO:0007669"/>
    <property type="project" value="TreeGrafter"/>
</dbReference>
<protein>
    <submittedName>
        <fullName evidence="1">GMP/IMP nucleotidase</fullName>
    </submittedName>
</protein>
<dbReference type="OrthoDB" id="9773910at2"/>
<dbReference type="GO" id="GO:0005829">
    <property type="term" value="C:cytosol"/>
    <property type="evidence" value="ECO:0007669"/>
    <property type="project" value="TreeGrafter"/>
</dbReference>
<name>A0A2S5TG09_9GAMM</name>
<gene>
    <name evidence="1" type="ORF">C3942_10990</name>
</gene>
<dbReference type="SFLD" id="SFLDS00003">
    <property type="entry name" value="Haloacid_Dehalogenase"/>
    <property type="match status" value="1"/>
</dbReference>